<dbReference type="SUPFAM" id="SSF48403">
    <property type="entry name" value="Ankyrin repeat"/>
    <property type="match status" value="1"/>
</dbReference>
<dbReference type="AlphaFoldDB" id="A0A162JPG2"/>
<dbReference type="InterPro" id="IPR036047">
    <property type="entry name" value="F-box-like_dom_sf"/>
</dbReference>
<dbReference type="Pfam" id="PF00023">
    <property type="entry name" value="Ank"/>
    <property type="match status" value="1"/>
</dbReference>
<feature type="domain" description="F-box" evidence="5">
    <location>
        <begin position="121"/>
        <end position="166"/>
    </location>
</feature>
<dbReference type="PROSITE" id="PS50181">
    <property type="entry name" value="FBOX"/>
    <property type="match status" value="1"/>
</dbReference>
<sequence>MHSRFLHKGPASRRYLSSYQGRRSRNRAIAPFPSQHSTRTHMMAVECTARSAQKKKPEPRVRYSTSTPTHIYWNLYQHPSALEIAPIPSTEWLQPQENSKLCGSLAPLSRGSRNDDSKNRGQSLSDLPPELLLHLARLLPIADSYSLAQTCKHIEGVLHTYIFQHQGERLLHWAASSGRPALAQKALKYKQNININFILQNRTPLAKAIESCKLHDQPDGDFVGVAKTLLGRKDIDLTNETNGIPILPTAIANGVYPVVHRFLEKGIQINAFLENGMTPLMVAAQTGQKNMVDFLLRRGADMNQQSTTSHITHSSSRTVLAQVLSLVAFPWKRLDGDFAAVARLLVEQQDIDLTDETNGIPMLERAISNGFYPAVDRLLKKQPADYVNAVFSNGQTPLTTAARHGHKDIVDLLLRSGANVNQRTGAGTGLHDSVYYSSLSKGGVRGDCWTALTMAARCGHDEIVSRLLECEAIDTDVISTETDTTMPVSSPGSLLGMLKQEWYYEWQNNTSQKQGHALFWAVVQGRARCVLALLQSDRVSVSADELTRLQRVAKSVQLGVGGACFIVWMLRECKDANGASSRRARLRDATTVERVLAQRQGKEIGRCQTGRTRPHPDT</sequence>
<feature type="repeat" description="ANK" evidence="3">
    <location>
        <begin position="275"/>
        <end position="307"/>
    </location>
</feature>
<evidence type="ECO:0000256" key="3">
    <source>
        <dbReference type="PROSITE-ProRule" id="PRU00023"/>
    </source>
</evidence>
<dbReference type="OrthoDB" id="366390at2759"/>
<dbReference type="Pfam" id="PF12796">
    <property type="entry name" value="Ank_2"/>
    <property type="match status" value="2"/>
</dbReference>
<evidence type="ECO:0000256" key="4">
    <source>
        <dbReference type="SAM" id="MobiDB-lite"/>
    </source>
</evidence>
<dbReference type="PANTHER" id="PTHR24126">
    <property type="entry name" value="ANKYRIN REPEAT, PH AND SEC7 DOMAIN CONTAINING PROTEIN SECG-RELATED"/>
    <property type="match status" value="1"/>
</dbReference>
<dbReference type="PANTHER" id="PTHR24126:SF14">
    <property type="entry name" value="ANK_REP_REGION DOMAIN-CONTAINING PROTEIN"/>
    <property type="match status" value="1"/>
</dbReference>
<dbReference type="PROSITE" id="PS50088">
    <property type="entry name" value="ANK_REPEAT"/>
    <property type="match status" value="2"/>
</dbReference>
<reference evidence="6 7" key="1">
    <citation type="journal article" date="2016" name="Genome Biol. Evol.">
        <title>Divergent and convergent evolution of fungal pathogenicity.</title>
        <authorList>
            <person name="Shang Y."/>
            <person name="Xiao G."/>
            <person name="Zheng P."/>
            <person name="Cen K."/>
            <person name="Zhan S."/>
            <person name="Wang C."/>
        </authorList>
    </citation>
    <scope>NUCLEOTIDE SEQUENCE [LARGE SCALE GENOMIC DNA]</scope>
    <source>
        <strain evidence="6 7">ARSEF 2679</strain>
    </source>
</reference>
<protein>
    <submittedName>
        <fullName evidence="6">Ankyrin repeat-containing domain protein</fullName>
    </submittedName>
</protein>
<dbReference type="STRING" id="1081104.A0A162JPG2"/>
<comment type="caution">
    <text evidence="6">The sequence shown here is derived from an EMBL/GenBank/DDBJ whole genome shotgun (WGS) entry which is preliminary data.</text>
</comment>
<accession>A0A162JPG2</accession>
<feature type="region of interest" description="Disordered" evidence="4">
    <location>
        <begin position="103"/>
        <end position="124"/>
    </location>
</feature>
<keyword evidence="2 3" id="KW-0040">ANK repeat</keyword>
<name>A0A162JPG2_CORFA</name>
<dbReference type="PRINTS" id="PR01415">
    <property type="entry name" value="ANKYRIN"/>
</dbReference>
<dbReference type="InterPro" id="IPR002110">
    <property type="entry name" value="Ankyrin_rpt"/>
</dbReference>
<dbReference type="InterPro" id="IPR036770">
    <property type="entry name" value="Ankyrin_rpt-contain_sf"/>
</dbReference>
<evidence type="ECO:0000256" key="2">
    <source>
        <dbReference type="ARBA" id="ARBA00023043"/>
    </source>
</evidence>
<dbReference type="RefSeq" id="XP_018699601.1">
    <property type="nucleotide sequence ID" value="XM_018853212.1"/>
</dbReference>
<dbReference type="GeneID" id="30025903"/>
<evidence type="ECO:0000313" key="6">
    <source>
        <dbReference type="EMBL" id="OAA45083.1"/>
    </source>
</evidence>
<dbReference type="InterPro" id="IPR001810">
    <property type="entry name" value="F-box_dom"/>
</dbReference>
<dbReference type="Proteomes" id="UP000076744">
    <property type="component" value="Unassembled WGS sequence"/>
</dbReference>
<keyword evidence="7" id="KW-1185">Reference proteome</keyword>
<feature type="repeat" description="ANK" evidence="3">
    <location>
        <begin position="393"/>
        <end position="425"/>
    </location>
</feature>
<dbReference type="EMBL" id="AZHB01000058">
    <property type="protein sequence ID" value="OAA45083.1"/>
    <property type="molecule type" value="Genomic_DNA"/>
</dbReference>
<gene>
    <name evidence="6" type="ORF">ISF_09611</name>
</gene>
<organism evidence="6 7">
    <name type="scientific">Cordyceps fumosorosea (strain ARSEF 2679)</name>
    <name type="common">Isaria fumosorosea</name>
    <dbReference type="NCBI Taxonomy" id="1081104"/>
    <lineage>
        <taxon>Eukaryota</taxon>
        <taxon>Fungi</taxon>
        <taxon>Dikarya</taxon>
        <taxon>Ascomycota</taxon>
        <taxon>Pezizomycotina</taxon>
        <taxon>Sordariomycetes</taxon>
        <taxon>Hypocreomycetidae</taxon>
        <taxon>Hypocreales</taxon>
        <taxon>Cordycipitaceae</taxon>
        <taxon>Cordyceps</taxon>
    </lineage>
</organism>
<dbReference type="Gene3D" id="1.25.40.20">
    <property type="entry name" value="Ankyrin repeat-containing domain"/>
    <property type="match status" value="2"/>
</dbReference>
<dbReference type="SMART" id="SM00248">
    <property type="entry name" value="ANK"/>
    <property type="match status" value="8"/>
</dbReference>
<keyword evidence="1" id="KW-0677">Repeat</keyword>
<dbReference type="PROSITE" id="PS50297">
    <property type="entry name" value="ANK_REP_REGION"/>
    <property type="match status" value="2"/>
</dbReference>
<dbReference type="SUPFAM" id="SSF81383">
    <property type="entry name" value="F-box domain"/>
    <property type="match status" value="1"/>
</dbReference>
<evidence type="ECO:0000313" key="7">
    <source>
        <dbReference type="Proteomes" id="UP000076744"/>
    </source>
</evidence>
<evidence type="ECO:0000256" key="1">
    <source>
        <dbReference type="ARBA" id="ARBA00022737"/>
    </source>
</evidence>
<evidence type="ECO:0000259" key="5">
    <source>
        <dbReference type="PROSITE" id="PS50181"/>
    </source>
</evidence>
<proteinExistence type="predicted"/>